<dbReference type="SUPFAM" id="SSF81271">
    <property type="entry name" value="TGS-like"/>
    <property type="match status" value="1"/>
</dbReference>
<dbReference type="InterPro" id="IPR036621">
    <property type="entry name" value="Anticodon-bd_dom_sf"/>
</dbReference>
<sequence>MVKITFPDGSVREYEQGVTGLQIAESISPALARNVVSCGVNGETVELNRPINEDANVELYKFEDEQGKHTFWHTSAHLLAEALQELYPGIQFGFGPAVESGFFYDVMPAEGQVISENDFAKIEAKMMELAKKNEPVVRKEVAKADALAEFKADGQTYKCEHIEQDLEDGTITTYTQGNFTDLCRGPHLMNTGLIKAVKITSVAGAFWRGDAKREQMTRIYGISFPKKKMLDEYLVILEEAKKRDHRKIGKEMELFMFSERVGKGLPIWLPKGTQLRLRLQELLRSLLKPYNYQEVICPGIGGKSLYVTSGHYAHYGKDAFQPIQTPEEDEEYMLKPMNCPHHCEVYARKPRSYKDLPLRIAEFGTVFRYEKSGELHGLTRVRTFTQDDAHIFVRSDQVKSEFENVIDVILKVFKIFGFENYEAQISLRDPKDTEKYIGSDEIWEESENAIREACKEKGLETREEVGEAAFYGPKLDFMVKDAIGRRWQLGTIQVDYNLPERFKLEYTAEDNSKKTPVMIHRAPFGSLERFTAVLIEHTAGHFPLWLTPDQVAILPISEKFNDYAQKVRQYLDKQGVRALVDDRNEKIGRKIRDNELKRVPYMVIVGEKESAEGLVSMRKQGGGEQATMSMEEFAQRINAEVAEQLKAAEE</sequence>
<dbReference type="EMBL" id="VZBZ01000149">
    <property type="protein sequence ID" value="MQN78650.1"/>
    <property type="molecule type" value="Genomic_DNA"/>
</dbReference>
<dbReference type="FunFam" id="3.30.54.20:FF:000002">
    <property type="entry name" value="Threonine--tRNA ligase"/>
    <property type="match status" value="1"/>
</dbReference>
<dbReference type="NCBIfam" id="TIGR00418">
    <property type="entry name" value="thrS"/>
    <property type="match status" value="1"/>
</dbReference>
<evidence type="ECO:0000313" key="17">
    <source>
        <dbReference type="Proteomes" id="UP000423156"/>
    </source>
</evidence>
<dbReference type="InterPro" id="IPR045864">
    <property type="entry name" value="aa-tRNA-synth_II/BPL/LPL"/>
</dbReference>
<dbReference type="PROSITE" id="PS51880">
    <property type="entry name" value="TGS"/>
    <property type="match status" value="1"/>
</dbReference>
<dbReference type="SUPFAM" id="SSF52954">
    <property type="entry name" value="Class II aaRS ABD-related"/>
    <property type="match status" value="1"/>
</dbReference>
<dbReference type="Pfam" id="PF02824">
    <property type="entry name" value="TGS"/>
    <property type="match status" value="1"/>
</dbReference>
<dbReference type="Pfam" id="PF00587">
    <property type="entry name" value="tRNA-synt_2b"/>
    <property type="match status" value="1"/>
</dbReference>
<dbReference type="SMART" id="SM00863">
    <property type="entry name" value="tRNA_SAD"/>
    <property type="match status" value="1"/>
</dbReference>
<feature type="binding site" evidence="13">
    <location>
        <position position="520"/>
    </location>
    <ligand>
        <name>Zn(2+)</name>
        <dbReference type="ChEBI" id="CHEBI:29105"/>
        <note>catalytic</note>
    </ligand>
</feature>
<evidence type="ECO:0000259" key="14">
    <source>
        <dbReference type="PROSITE" id="PS50862"/>
    </source>
</evidence>
<dbReference type="InterPro" id="IPR033728">
    <property type="entry name" value="ThrRS_core"/>
</dbReference>
<dbReference type="EC" id="6.1.1.3" evidence="13"/>
<dbReference type="InterPro" id="IPR012675">
    <property type="entry name" value="Beta-grasp_dom_sf"/>
</dbReference>
<keyword evidence="8 13" id="KW-0067">ATP-binding</keyword>
<dbReference type="InterPro" id="IPR002320">
    <property type="entry name" value="Thr-tRNA-ligase_IIa"/>
</dbReference>
<dbReference type="GO" id="GO:0006435">
    <property type="term" value="P:threonyl-tRNA aminoacylation"/>
    <property type="evidence" value="ECO:0007669"/>
    <property type="project" value="UniProtKB-UniRule"/>
</dbReference>
<comment type="subcellular location">
    <subcellularLocation>
        <location evidence="13">Cytoplasm</location>
    </subcellularLocation>
</comment>
<dbReference type="Pfam" id="PF07973">
    <property type="entry name" value="tRNA_SAD"/>
    <property type="match status" value="1"/>
</dbReference>
<dbReference type="InterPro" id="IPR004095">
    <property type="entry name" value="TGS"/>
</dbReference>
<comment type="caution">
    <text evidence="13">Lacks conserved residue(s) required for the propagation of feature annotation.</text>
</comment>
<keyword evidence="10 13" id="KW-0648">Protein biosynthesis</keyword>
<keyword evidence="6 13" id="KW-0547">Nucleotide-binding</keyword>
<keyword evidence="11 13" id="KW-0030">Aminoacyl-tRNA synthetase</keyword>
<dbReference type="FunFam" id="3.40.50.800:FF:000001">
    <property type="entry name" value="Threonine--tRNA ligase"/>
    <property type="match status" value="1"/>
</dbReference>
<evidence type="ECO:0000256" key="9">
    <source>
        <dbReference type="ARBA" id="ARBA00022884"/>
    </source>
</evidence>
<dbReference type="FunFam" id="3.30.980.10:FF:000005">
    <property type="entry name" value="Threonyl-tRNA synthetase, mitochondrial"/>
    <property type="match status" value="1"/>
</dbReference>
<dbReference type="PRINTS" id="PR01047">
    <property type="entry name" value="TRNASYNTHTHR"/>
</dbReference>
<evidence type="ECO:0000256" key="2">
    <source>
        <dbReference type="ARBA" id="ARBA00022490"/>
    </source>
</evidence>
<name>A0AA90ULD7_9BACT</name>
<proteinExistence type="inferred from homology"/>
<protein>
    <recommendedName>
        <fullName evidence="13">Threonine--tRNA ligase</fullName>
        <ecNumber evidence="13">6.1.1.3</ecNumber>
    </recommendedName>
    <alternativeName>
        <fullName evidence="13">Threonyl-tRNA synthetase</fullName>
        <shortName evidence="13">ThrRS</shortName>
    </alternativeName>
</protein>
<dbReference type="PROSITE" id="PS50862">
    <property type="entry name" value="AA_TRNA_LIGASE_II"/>
    <property type="match status" value="1"/>
</dbReference>
<evidence type="ECO:0000313" key="16">
    <source>
        <dbReference type="EMBL" id="MQN78650.1"/>
    </source>
</evidence>
<evidence type="ECO:0000256" key="4">
    <source>
        <dbReference type="ARBA" id="ARBA00022598"/>
    </source>
</evidence>
<feature type="binding site" evidence="13">
    <location>
        <position position="339"/>
    </location>
    <ligand>
        <name>Zn(2+)</name>
        <dbReference type="ChEBI" id="CHEBI:29105"/>
        <note>catalytic</note>
    </ligand>
</feature>
<dbReference type="GO" id="GO:0000049">
    <property type="term" value="F:tRNA binding"/>
    <property type="evidence" value="ECO:0007669"/>
    <property type="project" value="UniProtKB-KW"/>
</dbReference>
<feature type="domain" description="TGS" evidence="15">
    <location>
        <begin position="1"/>
        <end position="61"/>
    </location>
</feature>
<keyword evidence="5 13" id="KW-0479">Metal-binding</keyword>
<dbReference type="CDD" id="cd00771">
    <property type="entry name" value="ThrRS_core"/>
    <property type="match status" value="1"/>
</dbReference>
<evidence type="ECO:0000256" key="5">
    <source>
        <dbReference type="ARBA" id="ARBA00022723"/>
    </source>
</evidence>
<dbReference type="Gene3D" id="3.40.50.800">
    <property type="entry name" value="Anticodon-binding domain"/>
    <property type="match status" value="1"/>
</dbReference>
<dbReference type="Pfam" id="PF03129">
    <property type="entry name" value="HGTP_anticodon"/>
    <property type="match status" value="1"/>
</dbReference>
<accession>A0AA90ULD7</accession>
<keyword evidence="4 13" id="KW-0436">Ligase</keyword>
<comment type="cofactor">
    <cofactor evidence="13">
        <name>Zn(2+)</name>
        <dbReference type="ChEBI" id="CHEBI:29105"/>
    </cofactor>
    <text evidence="13">Binds 1 zinc ion per subunit.</text>
</comment>
<dbReference type="RefSeq" id="WP_153093370.1">
    <property type="nucleotide sequence ID" value="NZ_JAPDUY010000001.1"/>
</dbReference>
<evidence type="ECO:0000256" key="1">
    <source>
        <dbReference type="ARBA" id="ARBA00008226"/>
    </source>
</evidence>
<feature type="domain" description="Aminoacyl-transfer RNA synthetases class-II family profile" evidence="14">
    <location>
        <begin position="244"/>
        <end position="555"/>
    </location>
</feature>
<dbReference type="PANTHER" id="PTHR11451">
    <property type="entry name" value="THREONINE-TRNA LIGASE"/>
    <property type="match status" value="1"/>
</dbReference>
<dbReference type="GO" id="GO:0046872">
    <property type="term" value="F:metal ion binding"/>
    <property type="evidence" value="ECO:0007669"/>
    <property type="project" value="UniProtKB-KW"/>
</dbReference>
<keyword evidence="7 13" id="KW-0862">Zinc</keyword>
<comment type="subunit">
    <text evidence="13">Homodimer.</text>
</comment>
<dbReference type="Gene3D" id="3.10.20.30">
    <property type="match status" value="1"/>
</dbReference>
<dbReference type="FunFam" id="3.30.930.10:FF:000002">
    <property type="entry name" value="Threonine--tRNA ligase"/>
    <property type="match status" value="1"/>
</dbReference>
<dbReference type="GO" id="GO:0004829">
    <property type="term" value="F:threonine-tRNA ligase activity"/>
    <property type="evidence" value="ECO:0007669"/>
    <property type="project" value="UniProtKB-UniRule"/>
</dbReference>
<comment type="similarity">
    <text evidence="1 13">Belongs to the class-II aminoacyl-tRNA synthetase family.</text>
</comment>
<evidence type="ECO:0000259" key="15">
    <source>
        <dbReference type="PROSITE" id="PS51880"/>
    </source>
</evidence>
<evidence type="ECO:0000256" key="7">
    <source>
        <dbReference type="ARBA" id="ARBA00022833"/>
    </source>
</evidence>
<dbReference type="Gene3D" id="3.30.930.10">
    <property type="entry name" value="Bira Bifunctional Protein, Domain 2"/>
    <property type="match status" value="1"/>
</dbReference>
<dbReference type="InterPro" id="IPR006195">
    <property type="entry name" value="aa-tRNA-synth_II"/>
</dbReference>
<comment type="catalytic activity">
    <reaction evidence="12 13">
        <text>tRNA(Thr) + L-threonine + ATP = L-threonyl-tRNA(Thr) + AMP + diphosphate + H(+)</text>
        <dbReference type="Rhea" id="RHEA:24624"/>
        <dbReference type="Rhea" id="RHEA-COMP:9670"/>
        <dbReference type="Rhea" id="RHEA-COMP:9704"/>
        <dbReference type="ChEBI" id="CHEBI:15378"/>
        <dbReference type="ChEBI" id="CHEBI:30616"/>
        <dbReference type="ChEBI" id="CHEBI:33019"/>
        <dbReference type="ChEBI" id="CHEBI:57926"/>
        <dbReference type="ChEBI" id="CHEBI:78442"/>
        <dbReference type="ChEBI" id="CHEBI:78534"/>
        <dbReference type="ChEBI" id="CHEBI:456215"/>
        <dbReference type="EC" id="6.1.1.3"/>
    </reaction>
</comment>
<dbReference type="SUPFAM" id="SSF55681">
    <property type="entry name" value="Class II aaRS and biotin synthetases"/>
    <property type="match status" value="1"/>
</dbReference>
<keyword evidence="9 13" id="KW-0694">RNA-binding</keyword>
<comment type="caution">
    <text evidence="16">The sequence shown here is derived from an EMBL/GenBank/DDBJ whole genome shotgun (WGS) entry which is preliminary data.</text>
</comment>
<evidence type="ECO:0000256" key="6">
    <source>
        <dbReference type="ARBA" id="ARBA00022741"/>
    </source>
</evidence>
<keyword evidence="2 13" id="KW-0963">Cytoplasm</keyword>
<dbReference type="InterPro" id="IPR002314">
    <property type="entry name" value="aa-tRNA-synt_IIb"/>
</dbReference>
<dbReference type="SUPFAM" id="SSF55186">
    <property type="entry name" value="ThrRS/AlaRS common domain"/>
    <property type="match status" value="1"/>
</dbReference>
<feature type="binding site" evidence="13">
    <location>
        <position position="390"/>
    </location>
    <ligand>
        <name>Zn(2+)</name>
        <dbReference type="ChEBI" id="CHEBI:29105"/>
        <note>catalytic</note>
    </ligand>
</feature>
<dbReference type="GO" id="GO:0005524">
    <property type="term" value="F:ATP binding"/>
    <property type="evidence" value="ECO:0007669"/>
    <property type="project" value="UniProtKB-UniRule"/>
</dbReference>
<evidence type="ECO:0000256" key="13">
    <source>
        <dbReference type="HAMAP-Rule" id="MF_00184"/>
    </source>
</evidence>
<dbReference type="AlphaFoldDB" id="A0AA90ULD7"/>
<evidence type="ECO:0000256" key="11">
    <source>
        <dbReference type="ARBA" id="ARBA00023146"/>
    </source>
</evidence>
<dbReference type="HAMAP" id="MF_00184">
    <property type="entry name" value="Thr_tRNA_synth"/>
    <property type="match status" value="1"/>
</dbReference>
<reference evidence="17" key="1">
    <citation type="submission" date="2019-09" db="EMBL/GenBank/DDBJ databases">
        <title>Distinct polysaccharide growth profiles of human intestinal Prevotella copri isolates.</title>
        <authorList>
            <person name="Fehlner-Peach H."/>
            <person name="Magnabosco C."/>
            <person name="Raghavan V."/>
            <person name="Scher J.U."/>
            <person name="Tett A."/>
            <person name="Cox L.M."/>
            <person name="Gottsegen C."/>
            <person name="Watters A."/>
            <person name="Wiltshire- Gordon J.D."/>
            <person name="Segata N."/>
            <person name="Bonneau R."/>
            <person name="Littman D.R."/>
        </authorList>
    </citation>
    <scope>NUCLEOTIDE SEQUENCE [LARGE SCALE GENOMIC DNA]</scope>
    <source>
        <strain evidence="17">BU41712</strain>
    </source>
</reference>
<dbReference type="InterPro" id="IPR004154">
    <property type="entry name" value="Anticodon-bd"/>
</dbReference>
<keyword evidence="3 13" id="KW-0820">tRNA-binding</keyword>
<dbReference type="Gene3D" id="3.30.54.20">
    <property type="match status" value="1"/>
</dbReference>
<dbReference type="InterPro" id="IPR012947">
    <property type="entry name" value="tRNA_SAD"/>
</dbReference>
<organism evidence="16 17">
    <name type="scientific">Segatella copri</name>
    <dbReference type="NCBI Taxonomy" id="165179"/>
    <lineage>
        <taxon>Bacteria</taxon>
        <taxon>Pseudomonadati</taxon>
        <taxon>Bacteroidota</taxon>
        <taxon>Bacteroidia</taxon>
        <taxon>Bacteroidales</taxon>
        <taxon>Prevotellaceae</taxon>
        <taxon>Segatella</taxon>
    </lineage>
</organism>
<dbReference type="CDD" id="cd00860">
    <property type="entry name" value="ThrRS_anticodon"/>
    <property type="match status" value="1"/>
</dbReference>
<evidence type="ECO:0000256" key="8">
    <source>
        <dbReference type="ARBA" id="ARBA00022840"/>
    </source>
</evidence>
<dbReference type="GO" id="GO:0005737">
    <property type="term" value="C:cytoplasm"/>
    <property type="evidence" value="ECO:0007669"/>
    <property type="project" value="UniProtKB-SubCell"/>
</dbReference>
<gene>
    <name evidence="13 16" type="primary">thrS</name>
    <name evidence="16" type="ORF">F7D71_12455</name>
</gene>
<evidence type="ECO:0000256" key="10">
    <source>
        <dbReference type="ARBA" id="ARBA00022917"/>
    </source>
</evidence>
<dbReference type="PANTHER" id="PTHR11451:SF44">
    <property type="entry name" value="THREONINE--TRNA LIGASE, CHLOROPLASTIC_MITOCHONDRIAL 2"/>
    <property type="match status" value="1"/>
</dbReference>
<evidence type="ECO:0000256" key="3">
    <source>
        <dbReference type="ARBA" id="ARBA00022555"/>
    </source>
</evidence>
<dbReference type="CDD" id="cd01667">
    <property type="entry name" value="TGS_ThrRS"/>
    <property type="match status" value="1"/>
</dbReference>
<dbReference type="InterPro" id="IPR047246">
    <property type="entry name" value="ThrRS_anticodon"/>
</dbReference>
<dbReference type="InterPro" id="IPR012676">
    <property type="entry name" value="TGS-like"/>
</dbReference>
<dbReference type="Gene3D" id="3.30.980.10">
    <property type="entry name" value="Threonyl-trna Synthetase, Chain A, domain 2"/>
    <property type="match status" value="1"/>
</dbReference>
<dbReference type="Proteomes" id="UP000423156">
    <property type="component" value="Unassembled WGS sequence"/>
</dbReference>
<dbReference type="FunFam" id="3.10.20.30:FF:000005">
    <property type="entry name" value="Threonine--tRNA ligase"/>
    <property type="match status" value="1"/>
</dbReference>
<evidence type="ECO:0000256" key="12">
    <source>
        <dbReference type="ARBA" id="ARBA00049515"/>
    </source>
</evidence>
<dbReference type="InterPro" id="IPR018163">
    <property type="entry name" value="Thr/Ala-tRNA-synth_IIc_edit"/>
</dbReference>